<comment type="subcellular location">
    <subcellularLocation>
        <location evidence="4">Cytoplasm</location>
    </subcellularLocation>
</comment>
<dbReference type="SUPFAM" id="SSF48179">
    <property type="entry name" value="6-phosphogluconate dehydrogenase C-terminal domain-like"/>
    <property type="match status" value="1"/>
</dbReference>
<comment type="function">
    <text evidence="4">Catalyzes the reduction of 1-pyrroline-5-carboxylate (PCA) to L-proline.</text>
</comment>
<dbReference type="InterPro" id="IPR000304">
    <property type="entry name" value="Pyrroline-COOH_reductase"/>
</dbReference>
<dbReference type="InterPro" id="IPR029036">
    <property type="entry name" value="P5CR_dimer"/>
</dbReference>
<dbReference type="Proteomes" id="UP000006512">
    <property type="component" value="Unassembled WGS sequence"/>
</dbReference>
<dbReference type="HAMAP" id="MF_01925">
    <property type="entry name" value="P5C_reductase"/>
    <property type="match status" value="1"/>
</dbReference>
<keyword evidence="2 4" id="KW-0521">NADP</keyword>
<evidence type="ECO:0000256" key="1">
    <source>
        <dbReference type="ARBA" id="ARBA00005525"/>
    </source>
</evidence>
<dbReference type="Gene3D" id="1.10.3730.10">
    <property type="entry name" value="ProC C-terminal domain-like"/>
    <property type="match status" value="1"/>
</dbReference>
<dbReference type="HOGENOM" id="CLU_042344_3_1_5"/>
<dbReference type="Pfam" id="PF14748">
    <property type="entry name" value="P5CR_dimer"/>
    <property type="match status" value="1"/>
</dbReference>
<dbReference type="EC" id="1.5.1.2" evidence="4 5"/>
<feature type="binding site" evidence="6">
    <location>
        <begin position="12"/>
        <end position="17"/>
    </location>
    <ligand>
        <name>NADP(+)</name>
        <dbReference type="ChEBI" id="CHEBI:58349"/>
    </ligand>
</feature>
<evidence type="ECO:0000313" key="10">
    <source>
        <dbReference type="Proteomes" id="UP000006512"/>
    </source>
</evidence>
<dbReference type="InterPro" id="IPR036291">
    <property type="entry name" value="NAD(P)-bd_dom_sf"/>
</dbReference>
<dbReference type="AlphaFoldDB" id="F4QSH3"/>
<protein>
    <recommendedName>
        <fullName evidence="4 5">Pyrroline-5-carboxylate reductase</fullName>
        <shortName evidence="4">P5C reductase</shortName>
        <shortName evidence="4">P5CR</shortName>
        <ecNumber evidence="4 5">1.5.1.2</ecNumber>
    </recommendedName>
    <alternativeName>
        <fullName evidence="4">PCA reductase</fullName>
    </alternativeName>
</protein>
<dbReference type="InterPro" id="IPR008927">
    <property type="entry name" value="6-PGluconate_DH-like_C_sf"/>
</dbReference>
<evidence type="ECO:0000256" key="3">
    <source>
        <dbReference type="ARBA" id="ARBA00023002"/>
    </source>
</evidence>
<dbReference type="EMBL" id="GL883080">
    <property type="protein sequence ID" value="EGF89693.1"/>
    <property type="molecule type" value="Genomic_DNA"/>
</dbReference>
<dbReference type="OrthoDB" id="9805754at2"/>
<proteinExistence type="inferred from homology"/>
<keyword evidence="4" id="KW-0028">Amino-acid biosynthesis</keyword>
<dbReference type="RefSeq" id="WP_006274888.1">
    <property type="nucleotide sequence ID" value="NZ_GL883080.1"/>
</dbReference>
<dbReference type="GO" id="GO:0005737">
    <property type="term" value="C:cytoplasm"/>
    <property type="evidence" value="ECO:0007669"/>
    <property type="project" value="UniProtKB-SubCell"/>
</dbReference>
<sequence length="269" mass="27032">MGDVLPKPVLLIGAGALGSSILKGMRIAGHAAPADLMIVDLKPGDEAKAYAEAGAQLNSSPDTWRAAKTVILAVKPQGWHAVAAILNGNLGAGAVLISVMAGVQTGSLEQAFAGHAVARVMPTTGVATGKGVASIFSATADGLAAASAVFAPMATTVVLSDESLMDSATAVSGSGPAYVYAFVRALEKAGRETGLSRMHARDLARGTLISAARLLDQTGEEPDDLIKKVASPGGTTEAALKVLCAEGSGLDELVLAAVQAAHKRSKELG</sequence>
<dbReference type="PIRSF" id="PIRSF000193">
    <property type="entry name" value="Pyrrol-5-carb_rd"/>
    <property type="match status" value="1"/>
</dbReference>
<comment type="similarity">
    <text evidence="1 4">Belongs to the pyrroline-5-carboxylate reductase family.</text>
</comment>
<evidence type="ECO:0000256" key="5">
    <source>
        <dbReference type="NCBIfam" id="TIGR00112"/>
    </source>
</evidence>
<keyword evidence="3 4" id="KW-0560">Oxidoreductase</keyword>
<dbReference type="InterPro" id="IPR028939">
    <property type="entry name" value="P5C_Rdtase_cat_N"/>
</dbReference>
<feature type="domain" description="Pyrroline-5-carboxylate reductase catalytic N-terminal" evidence="7">
    <location>
        <begin position="11"/>
        <end position="102"/>
    </location>
</feature>
<dbReference type="PANTHER" id="PTHR11645">
    <property type="entry name" value="PYRROLINE-5-CARBOXYLATE REDUCTASE"/>
    <property type="match status" value="1"/>
</dbReference>
<evidence type="ECO:0000259" key="7">
    <source>
        <dbReference type="Pfam" id="PF03807"/>
    </source>
</evidence>
<keyword evidence="4" id="KW-0641">Proline biosynthesis</keyword>
<keyword evidence="10" id="KW-1185">Reference proteome</keyword>
<dbReference type="GO" id="GO:0004735">
    <property type="term" value="F:pyrroline-5-carboxylate reductase activity"/>
    <property type="evidence" value="ECO:0007669"/>
    <property type="project" value="UniProtKB-UniRule"/>
</dbReference>
<organism evidence="9 10">
    <name type="scientific">Asticcacaulis biprosthecium C19</name>
    <dbReference type="NCBI Taxonomy" id="715226"/>
    <lineage>
        <taxon>Bacteria</taxon>
        <taxon>Pseudomonadati</taxon>
        <taxon>Pseudomonadota</taxon>
        <taxon>Alphaproteobacteria</taxon>
        <taxon>Caulobacterales</taxon>
        <taxon>Caulobacteraceae</taxon>
        <taxon>Asticcacaulis</taxon>
    </lineage>
</organism>
<accession>F4QSH3</accession>
<comment type="pathway">
    <text evidence="4">Amino-acid biosynthesis; L-proline biosynthesis; L-proline from L-glutamate 5-semialdehyde: step 1/1.</text>
</comment>
<evidence type="ECO:0000256" key="4">
    <source>
        <dbReference type="HAMAP-Rule" id="MF_01925"/>
    </source>
</evidence>
<name>F4QSH3_9CAUL</name>
<feature type="domain" description="Pyrroline-5-carboxylate reductase dimerisation" evidence="8">
    <location>
        <begin position="162"/>
        <end position="268"/>
    </location>
</feature>
<dbReference type="FunFam" id="1.10.3730.10:FF:000001">
    <property type="entry name" value="Pyrroline-5-carboxylate reductase"/>
    <property type="match status" value="1"/>
</dbReference>
<keyword evidence="4" id="KW-0963">Cytoplasm</keyword>
<dbReference type="UniPathway" id="UPA00098">
    <property type="reaction ID" value="UER00361"/>
</dbReference>
<dbReference type="GO" id="GO:0055129">
    <property type="term" value="P:L-proline biosynthetic process"/>
    <property type="evidence" value="ECO:0007669"/>
    <property type="project" value="UniProtKB-UniRule"/>
</dbReference>
<dbReference type="PANTHER" id="PTHR11645:SF0">
    <property type="entry name" value="PYRROLINE-5-CARBOXYLATE REDUCTASE 3"/>
    <property type="match status" value="1"/>
</dbReference>
<evidence type="ECO:0000313" key="9">
    <source>
        <dbReference type="EMBL" id="EGF89693.1"/>
    </source>
</evidence>
<comment type="catalytic activity">
    <reaction evidence="4">
        <text>L-proline + NAD(+) = (S)-1-pyrroline-5-carboxylate + NADH + 2 H(+)</text>
        <dbReference type="Rhea" id="RHEA:14105"/>
        <dbReference type="ChEBI" id="CHEBI:15378"/>
        <dbReference type="ChEBI" id="CHEBI:17388"/>
        <dbReference type="ChEBI" id="CHEBI:57540"/>
        <dbReference type="ChEBI" id="CHEBI:57945"/>
        <dbReference type="ChEBI" id="CHEBI:60039"/>
        <dbReference type="EC" id="1.5.1.2"/>
    </reaction>
</comment>
<dbReference type="eggNOG" id="COG0345">
    <property type="taxonomic scope" value="Bacteria"/>
</dbReference>
<dbReference type="SUPFAM" id="SSF51735">
    <property type="entry name" value="NAD(P)-binding Rossmann-fold domains"/>
    <property type="match status" value="1"/>
</dbReference>
<dbReference type="Gene3D" id="3.40.50.720">
    <property type="entry name" value="NAD(P)-binding Rossmann-like Domain"/>
    <property type="match status" value="1"/>
</dbReference>
<feature type="binding site" evidence="6">
    <location>
        <begin position="73"/>
        <end position="76"/>
    </location>
    <ligand>
        <name>NADP(+)</name>
        <dbReference type="ChEBI" id="CHEBI:58349"/>
    </ligand>
</feature>
<evidence type="ECO:0000259" key="8">
    <source>
        <dbReference type="Pfam" id="PF14748"/>
    </source>
</evidence>
<dbReference type="STRING" id="715226.ABI_41160"/>
<dbReference type="NCBIfam" id="TIGR00112">
    <property type="entry name" value="proC"/>
    <property type="match status" value="1"/>
</dbReference>
<comment type="catalytic activity">
    <reaction evidence="4">
        <text>L-proline + NADP(+) = (S)-1-pyrroline-5-carboxylate + NADPH + 2 H(+)</text>
        <dbReference type="Rhea" id="RHEA:14109"/>
        <dbReference type="ChEBI" id="CHEBI:15378"/>
        <dbReference type="ChEBI" id="CHEBI:17388"/>
        <dbReference type="ChEBI" id="CHEBI:57783"/>
        <dbReference type="ChEBI" id="CHEBI:58349"/>
        <dbReference type="ChEBI" id="CHEBI:60039"/>
        <dbReference type="EC" id="1.5.1.2"/>
    </reaction>
</comment>
<evidence type="ECO:0000256" key="6">
    <source>
        <dbReference type="PIRSR" id="PIRSR000193-1"/>
    </source>
</evidence>
<reference evidence="10" key="1">
    <citation type="submission" date="2011-03" db="EMBL/GenBank/DDBJ databases">
        <title>Draft genome sequence of Brevundimonas diminuta.</title>
        <authorList>
            <person name="Brown P.J.B."/>
            <person name="Buechlein A."/>
            <person name="Hemmerich C."/>
            <person name="Brun Y.V."/>
        </authorList>
    </citation>
    <scope>NUCLEOTIDE SEQUENCE [LARGE SCALE GENOMIC DNA]</scope>
    <source>
        <strain evidence="10">C19</strain>
    </source>
</reference>
<dbReference type="Pfam" id="PF03807">
    <property type="entry name" value="F420_oxidored"/>
    <property type="match status" value="1"/>
</dbReference>
<gene>
    <name evidence="4 9" type="primary">proC</name>
    <name evidence="9" type="ORF">ABI_41160</name>
</gene>
<evidence type="ECO:0000256" key="2">
    <source>
        <dbReference type="ARBA" id="ARBA00022857"/>
    </source>
</evidence>